<feature type="transmembrane region" description="Helical" evidence="1">
    <location>
        <begin position="460"/>
        <end position="490"/>
    </location>
</feature>
<name>A0AAV2IQP9_LYMST</name>
<dbReference type="PANTHER" id="PTHR14859">
    <property type="entry name" value="CALCOFLUOR WHITE HYPERSENSITIVE PROTEIN PRECURSOR"/>
    <property type="match status" value="1"/>
</dbReference>
<dbReference type="AlphaFoldDB" id="A0AAV2IQP9"/>
<dbReference type="SUPFAM" id="SSF56219">
    <property type="entry name" value="DNase I-like"/>
    <property type="match status" value="1"/>
</dbReference>
<dbReference type="Gene3D" id="3.60.10.10">
    <property type="entry name" value="Endonuclease/exonuclease/phosphatase"/>
    <property type="match status" value="1"/>
</dbReference>
<keyword evidence="1" id="KW-0472">Membrane</keyword>
<organism evidence="3 4">
    <name type="scientific">Lymnaea stagnalis</name>
    <name type="common">Great pond snail</name>
    <name type="synonym">Helix stagnalis</name>
    <dbReference type="NCBI Taxonomy" id="6523"/>
    <lineage>
        <taxon>Eukaryota</taxon>
        <taxon>Metazoa</taxon>
        <taxon>Spiralia</taxon>
        <taxon>Lophotrochozoa</taxon>
        <taxon>Mollusca</taxon>
        <taxon>Gastropoda</taxon>
        <taxon>Heterobranchia</taxon>
        <taxon>Euthyneura</taxon>
        <taxon>Panpulmonata</taxon>
        <taxon>Hygrophila</taxon>
        <taxon>Lymnaeoidea</taxon>
        <taxon>Lymnaeidae</taxon>
        <taxon>Lymnaea</taxon>
    </lineage>
</organism>
<evidence type="ECO:0000313" key="4">
    <source>
        <dbReference type="Proteomes" id="UP001497497"/>
    </source>
</evidence>
<dbReference type="EMBL" id="CAXITT010001202">
    <property type="protein sequence ID" value="CAL1548175.1"/>
    <property type="molecule type" value="Genomic_DNA"/>
</dbReference>
<sequence length="519" mass="58872">MVQESQHLQEDKVKCQNAFSIFGFNIYICRSHRDMLFQWKTHIYYFIPLLNVLNDLPVYGLSVTVGTCNLWNVMFNWRTRLEHISDIVKENDIDIVVFQEVRVTENEITGRIESQLDEFKSLPEYKWAITKAAGHILKPKDSYWYGWNKEGLGILSRKQIMSSSIVNLTTSGNIDKNPRIAIHAKVRVGPNEMDIINIIVVHFSYDREQQCQNAESIVQLIHRGQLNNVIVVGDLNAYTDFPGPVDVFTSKRQSTCFIKSKQAAGTILGTLKDAWISLDNDKANGLTFSNMPEPGLVSRPDRILVPQNFTVTLTMTAGDGVDYKRHYYLSVLLSRAKAIIKTSFDAFVGKTGYSCLQDCGPHGSCRCGVCVTGGNQHNCNIPDCSECGNNKFIIFILITVPLFTAVSTVFFSIVKILLVSSRFSQQDLWDILGYRCCLFNKQLFLCKAVPRRYKANLSRFLLLCQLPPVLLLLLMSFVIFGLCVSFYLILKDSINLAYAVLPEEMFPSDHLMVLTKLNF</sequence>
<dbReference type="Proteomes" id="UP001497497">
    <property type="component" value="Unassembled WGS sequence"/>
</dbReference>
<evidence type="ECO:0000259" key="2">
    <source>
        <dbReference type="Pfam" id="PF03372"/>
    </source>
</evidence>
<accession>A0AAV2IQP9</accession>
<dbReference type="InterPro" id="IPR051916">
    <property type="entry name" value="GPI-anchor_lipid_remodeler"/>
</dbReference>
<gene>
    <name evidence="3" type="ORF">GSLYS_00021492001</name>
</gene>
<dbReference type="GO" id="GO:0005783">
    <property type="term" value="C:endoplasmic reticulum"/>
    <property type="evidence" value="ECO:0007669"/>
    <property type="project" value="TreeGrafter"/>
</dbReference>
<feature type="domain" description="Endonuclease/exonuclease/phosphatase" evidence="2">
    <location>
        <begin position="71"/>
        <end position="311"/>
    </location>
</feature>
<reference evidence="3 4" key="1">
    <citation type="submission" date="2024-04" db="EMBL/GenBank/DDBJ databases">
        <authorList>
            <consortium name="Genoscope - CEA"/>
            <person name="William W."/>
        </authorList>
    </citation>
    <scope>NUCLEOTIDE SEQUENCE [LARGE SCALE GENOMIC DNA]</scope>
</reference>
<keyword evidence="4" id="KW-1185">Reference proteome</keyword>
<dbReference type="InterPro" id="IPR005135">
    <property type="entry name" value="Endo/exonuclease/phosphatase"/>
</dbReference>
<dbReference type="GO" id="GO:0003824">
    <property type="term" value="F:catalytic activity"/>
    <property type="evidence" value="ECO:0007669"/>
    <property type="project" value="InterPro"/>
</dbReference>
<feature type="transmembrane region" description="Helical" evidence="1">
    <location>
        <begin position="392"/>
        <end position="418"/>
    </location>
</feature>
<dbReference type="GO" id="GO:0016020">
    <property type="term" value="C:membrane"/>
    <property type="evidence" value="ECO:0007669"/>
    <property type="project" value="GOC"/>
</dbReference>
<keyword evidence="1" id="KW-0812">Transmembrane</keyword>
<evidence type="ECO:0000313" key="3">
    <source>
        <dbReference type="EMBL" id="CAL1548175.1"/>
    </source>
</evidence>
<dbReference type="GO" id="GO:0006506">
    <property type="term" value="P:GPI anchor biosynthetic process"/>
    <property type="evidence" value="ECO:0007669"/>
    <property type="project" value="TreeGrafter"/>
</dbReference>
<protein>
    <recommendedName>
        <fullName evidence="2">Endonuclease/exonuclease/phosphatase domain-containing protein</fullName>
    </recommendedName>
</protein>
<evidence type="ECO:0000256" key="1">
    <source>
        <dbReference type="SAM" id="Phobius"/>
    </source>
</evidence>
<comment type="caution">
    <text evidence="3">The sequence shown here is derived from an EMBL/GenBank/DDBJ whole genome shotgun (WGS) entry which is preliminary data.</text>
</comment>
<keyword evidence="1" id="KW-1133">Transmembrane helix</keyword>
<dbReference type="InterPro" id="IPR036691">
    <property type="entry name" value="Endo/exonu/phosph_ase_sf"/>
</dbReference>
<dbReference type="Pfam" id="PF03372">
    <property type="entry name" value="Exo_endo_phos"/>
    <property type="match status" value="1"/>
</dbReference>
<proteinExistence type="predicted"/>
<dbReference type="PANTHER" id="PTHR14859:SF16">
    <property type="entry name" value="ENDONUCLEASE_EXONUCLEASE_PHOSPHATASE DOMAIN-CONTAINING PROTEIN"/>
    <property type="match status" value="1"/>
</dbReference>